<name>A0ABU2FHK9_9EURY</name>
<comment type="caution">
    <text evidence="7">The sequence shown here is derived from an EMBL/GenBank/DDBJ whole genome shotgun (WGS) entry which is preliminary data.</text>
</comment>
<evidence type="ECO:0000256" key="3">
    <source>
        <dbReference type="ARBA" id="ARBA00022692"/>
    </source>
</evidence>
<protein>
    <submittedName>
        <fullName evidence="7">AI-2E family transporter</fullName>
    </submittedName>
</protein>
<dbReference type="RefSeq" id="WP_310921131.1">
    <property type="nucleotide sequence ID" value="NZ_JAMQON010000006.1"/>
</dbReference>
<feature type="transmembrane region" description="Helical" evidence="6">
    <location>
        <begin position="12"/>
        <end position="45"/>
    </location>
</feature>
<dbReference type="EMBL" id="JAMQON010000006">
    <property type="protein sequence ID" value="MDS0261310.1"/>
    <property type="molecule type" value="Genomic_DNA"/>
</dbReference>
<dbReference type="Pfam" id="PF01594">
    <property type="entry name" value="AI-2E_transport"/>
    <property type="match status" value="1"/>
</dbReference>
<dbReference type="PANTHER" id="PTHR21716">
    <property type="entry name" value="TRANSMEMBRANE PROTEIN"/>
    <property type="match status" value="1"/>
</dbReference>
<keyword evidence="3 6" id="KW-0812">Transmembrane</keyword>
<feature type="transmembrane region" description="Helical" evidence="6">
    <location>
        <begin position="223"/>
        <end position="246"/>
    </location>
</feature>
<evidence type="ECO:0000256" key="1">
    <source>
        <dbReference type="ARBA" id="ARBA00004141"/>
    </source>
</evidence>
<evidence type="ECO:0000256" key="6">
    <source>
        <dbReference type="SAM" id="Phobius"/>
    </source>
</evidence>
<keyword evidence="5 6" id="KW-0472">Membrane</keyword>
<feature type="transmembrane region" description="Helical" evidence="6">
    <location>
        <begin position="300"/>
        <end position="329"/>
    </location>
</feature>
<reference evidence="7 8" key="1">
    <citation type="submission" date="2022-06" db="EMBL/GenBank/DDBJ databases">
        <title>Haloarcula sp. a new haloarchaeum isolate from saline soil.</title>
        <authorList>
            <person name="Strakova D."/>
            <person name="Galisteo C."/>
            <person name="Sanchez-Porro C."/>
            <person name="Ventosa A."/>
        </authorList>
    </citation>
    <scope>NUCLEOTIDE SEQUENCE [LARGE SCALE GENOMIC DNA]</scope>
    <source>
        <strain evidence="7 8">S1CR25-12</strain>
    </source>
</reference>
<evidence type="ECO:0000256" key="2">
    <source>
        <dbReference type="ARBA" id="ARBA00009773"/>
    </source>
</evidence>
<evidence type="ECO:0000313" key="7">
    <source>
        <dbReference type="EMBL" id="MDS0261310.1"/>
    </source>
</evidence>
<accession>A0ABU2FHK9</accession>
<sequence>MADQYDISWLRVLWAAAGLFIVLSIAFVLYAFVGAIVAGLFLYYALRPVNRWLEDHLDHPNVSATVTLLVVGVPLIVVVSYAGLVSIREADAFLRQVNLGQYRSVLQPYISIASLTEAGNVLNRISAIAPRLVGLGSTIFLWGIRLFVVVTVAFYLLRDDRKISAWVRETMGREYGVVPFLEGVDSDLDMIYTGNLITIGATGAVAVVVYYGLDFLAPTNANIVFPILLGLLTGVATLIPAVGMKLVYFPYTGYLVWVAYNTGGGYWFPIVFFLVTLVVVDTVPDIFIRAQISKGDLNMGLMLLTYTLGAVVFGWYGVFLGPILLVLFLHFMRDVFPNLIDSGTKEVVSGND</sequence>
<feature type="transmembrane region" description="Helical" evidence="6">
    <location>
        <begin position="266"/>
        <end position="288"/>
    </location>
</feature>
<feature type="transmembrane region" description="Helical" evidence="6">
    <location>
        <begin position="65"/>
        <end position="87"/>
    </location>
</feature>
<keyword evidence="8" id="KW-1185">Reference proteome</keyword>
<gene>
    <name evidence="7" type="ORF">NDI56_18070</name>
</gene>
<dbReference type="Proteomes" id="UP001259659">
    <property type="component" value="Unassembled WGS sequence"/>
</dbReference>
<proteinExistence type="inferred from homology"/>
<dbReference type="InterPro" id="IPR002549">
    <property type="entry name" value="AI-2E-like"/>
</dbReference>
<evidence type="ECO:0000256" key="4">
    <source>
        <dbReference type="ARBA" id="ARBA00022989"/>
    </source>
</evidence>
<comment type="similarity">
    <text evidence="2">Belongs to the autoinducer-2 exporter (AI-2E) (TC 2.A.86) family.</text>
</comment>
<dbReference type="PANTHER" id="PTHR21716:SF4">
    <property type="entry name" value="TRANSMEMBRANE PROTEIN 245"/>
    <property type="match status" value="1"/>
</dbReference>
<feature type="transmembrane region" description="Helical" evidence="6">
    <location>
        <begin position="190"/>
        <end position="211"/>
    </location>
</feature>
<evidence type="ECO:0000313" key="8">
    <source>
        <dbReference type="Proteomes" id="UP001259659"/>
    </source>
</evidence>
<feature type="transmembrane region" description="Helical" evidence="6">
    <location>
        <begin position="132"/>
        <end position="157"/>
    </location>
</feature>
<organism evidence="7 8">
    <name type="scientific">Haloarcula saliterrae</name>
    <dbReference type="NCBI Taxonomy" id="2950534"/>
    <lineage>
        <taxon>Archaea</taxon>
        <taxon>Methanobacteriati</taxon>
        <taxon>Methanobacteriota</taxon>
        <taxon>Stenosarchaea group</taxon>
        <taxon>Halobacteria</taxon>
        <taxon>Halobacteriales</taxon>
        <taxon>Haloarculaceae</taxon>
        <taxon>Haloarcula</taxon>
    </lineage>
</organism>
<keyword evidence="4 6" id="KW-1133">Transmembrane helix</keyword>
<comment type="subcellular location">
    <subcellularLocation>
        <location evidence="1">Membrane</location>
        <topology evidence="1">Multi-pass membrane protein</topology>
    </subcellularLocation>
</comment>
<evidence type="ECO:0000256" key="5">
    <source>
        <dbReference type="ARBA" id="ARBA00023136"/>
    </source>
</evidence>